<dbReference type="EMBL" id="RJJG01000007">
    <property type="protein sequence ID" value="RNI07725.1"/>
    <property type="molecule type" value="Genomic_DNA"/>
</dbReference>
<evidence type="ECO:0000259" key="1">
    <source>
        <dbReference type="Pfam" id="PF05239"/>
    </source>
</evidence>
<evidence type="ECO:0000313" key="4">
    <source>
        <dbReference type="EMBL" id="SDW97717.1"/>
    </source>
</evidence>
<dbReference type="EMBL" id="FNMU01000007">
    <property type="protein sequence ID" value="SDW97717.1"/>
    <property type="molecule type" value="Genomic_DNA"/>
</dbReference>
<dbReference type="Gene3D" id="2.30.30.240">
    <property type="entry name" value="PRC-barrel domain"/>
    <property type="match status" value="1"/>
</dbReference>
<evidence type="ECO:0000313" key="2">
    <source>
        <dbReference type="EMBL" id="APH39436.1"/>
    </source>
</evidence>
<evidence type="ECO:0000313" key="6">
    <source>
        <dbReference type="Proteomes" id="UP000198669"/>
    </source>
</evidence>
<dbReference type="EMBL" id="CP017921">
    <property type="protein sequence ID" value="APH39436.1"/>
    <property type="molecule type" value="Genomic_DNA"/>
</dbReference>
<reference evidence="2 5" key="1">
    <citation type="submission" date="2016-10" db="EMBL/GenBank/DDBJ databases">
        <title>Methanohalophilus halophilus.</title>
        <authorList>
            <person name="L'haridon S."/>
        </authorList>
    </citation>
    <scope>NUCLEOTIDE SEQUENCE [LARGE SCALE GENOMIC DNA]</scope>
    <source>
        <strain evidence="2 5">Z-7982</strain>
    </source>
</reference>
<dbReference type="STRING" id="2177.BHR79_08050"/>
<dbReference type="Proteomes" id="UP000186879">
    <property type="component" value="Chromosome"/>
</dbReference>
<dbReference type="InterPro" id="IPR011033">
    <property type="entry name" value="PRC_barrel-like_sf"/>
</dbReference>
<reference evidence="4 6" key="2">
    <citation type="submission" date="2016-10" db="EMBL/GenBank/DDBJ databases">
        <authorList>
            <person name="de Groot N.N."/>
        </authorList>
    </citation>
    <scope>NUCLEOTIDE SEQUENCE [LARGE SCALE GENOMIC DNA]</scope>
    <source>
        <strain evidence="4 6">Z-7982</strain>
    </source>
</reference>
<organism evidence="2 5">
    <name type="scientific">Methanohalophilus halophilus</name>
    <dbReference type="NCBI Taxonomy" id="2177"/>
    <lineage>
        <taxon>Archaea</taxon>
        <taxon>Methanobacteriati</taxon>
        <taxon>Methanobacteriota</taxon>
        <taxon>Stenosarchaea group</taxon>
        <taxon>Methanomicrobia</taxon>
        <taxon>Methanosarcinales</taxon>
        <taxon>Methanosarcinaceae</taxon>
        <taxon>Methanohalophilus</taxon>
    </lineage>
</organism>
<evidence type="ECO:0000313" key="5">
    <source>
        <dbReference type="Proteomes" id="UP000186879"/>
    </source>
</evidence>
<dbReference type="PANTHER" id="PTHR36505">
    <property type="entry name" value="BLR1072 PROTEIN"/>
    <property type="match status" value="1"/>
</dbReference>
<dbReference type="GeneID" id="30583713"/>
<dbReference type="OrthoDB" id="139204at2157"/>
<dbReference type="RefSeq" id="WP_072561860.1">
    <property type="nucleotide sequence ID" value="NZ_CP017921.1"/>
</dbReference>
<dbReference type="KEGG" id="mhaz:BHR79_08050"/>
<dbReference type="Proteomes" id="UP000198669">
    <property type="component" value="Unassembled WGS sequence"/>
</dbReference>
<accession>A0A1L3Q3H5</accession>
<keyword evidence="5" id="KW-1185">Reference proteome</keyword>
<sequence>MNGSVPKFLSASTIEKDKVEDLNGEDIGHIEELMIDLDFGTVAYAALSFKDKLFAVPWEALSLKEGEHRFVFHHDRSLLEDSEGFDKDNWPLSNERKWLTDVYSKYGFAPYWEK</sequence>
<evidence type="ECO:0000313" key="7">
    <source>
        <dbReference type="Proteomes" id="UP000267921"/>
    </source>
</evidence>
<dbReference type="Proteomes" id="UP000267921">
    <property type="component" value="Unassembled WGS sequence"/>
</dbReference>
<gene>
    <name evidence="2" type="ORF">BHR79_08050</name>
    <name evidence="3" type="ORF">EFE40_09265</name>
    <name evidence="4" type="ORF">SAMN04515625_1994</name>
</gene>
<evidence type="ECO:0000313" key="3">
    <source>
        <dbReference type="EMBL" id="RNI07725.1"/>
    </source>
</evidence>
<dbReference type="SUPFAM" id="SSF50346">
    <property type="entry name" value="PRC-barrel domain"/>
    <property type="match status" value="1"/>
</dbReference>
<dbReference type="PANTHER" id="PTHR36505:SF1">
    <property type="entry name" value="BLR1072 PROTEIN"/>
    <property type="match status" value="1"/>
</dbReference>
<dbReference type="InterPro" id="IPR027275">
    <property type="entry name" value="PRC-brl_dom"/>
</dbReference>
<feature type="domain" description="PRC-barrel" evidence="1">
    <location>
        <begin position="8"/>
        <end position="73"/>
    </location>
</feature>
<dbReference type="AlphaFoldDB" id="A0A1L3Q3H5"/>
<name>A0A1L3Q3H5_9EURY</name>
<dbReference type="Pfam" id="PF05239">
    <property type="entry name" value="PRC"/>
    <property type="match status" value="1"/>
</dbReference>
<protein>
    <submittedName>
        <fullName evidence="3 4">PRC-barrel domain-containing protein</fullName>
    </submittedName>
    <submittedName>
        <fullName evidence="2">Photosystem reaction center subunit H</fullName>
    </submittedName>
</protein>
<reference evidence="3 7" key="3">
    <citation type="submission" date="2018-10" db="EMBL/GenBank/DDBJ databases">
        <title>Cultivation of a novel Methanohalophilus strain from Kebrit Deep of the Red Sea and a genomic comparison of members of the genus Methanohalophilus.</title>
        <authorList>
            <person name="Guan Y."/>
            <person name="Ngugi D.K."/>
            <person name="Stingl U."/>
        </authorList>
    </citation>
    <scope>NUCLEOTIDE SEQUENCE [LARGE SCALE GENOMIC DNA]</scope>
    <source>
        <strain evidence="3 7">DSM 3094</strain>
    </source>
</reference>
<proteinExistence type="predicted"/>